<feature type="repeat" description="ANK" evidence="3">
    <location>
        <begin position="116"/>
        <end position="148"/>
    </location>
</feature>
<dbReference type="Gene3D" id="1.25.40.20">
    <property type="entry name" value="Ankyrin repeat-containing domain"/>
    <property type="match status" value="1"/>
</dbReference>
<keyword evidence="1" id="KW-0677">Repeat</keyword>
<dbReference type="PROSITE" id="PS50088">
    <property type="entry name" value="ANK_REPEAT"/>
    <property type="match status" value="1"/>
</dbReference>
<evidence type="ECO:0000256" key="3">
    <source>
        <dbReference type="PROSITE-ProRule" id="PRU00023"/>
    </source>
</evidence>
<accession>A0AAV2SKI7</accession>
<gene>
    <name evidence="4" type="ORF">MNOR_LOCUS38492</name>
</gene>
<dbReference type="AlphaFoldDB" id="A0AAV2SKI7"/>
<dbReference type="InterPro" id="IPR051165">
    <property type="entry name" value="Multifunctional_ANK_Repeat"/>
</dbReference>
<evidence type="ECO:0000256" key="1">
    <source>
        <dbReference type="ARBA" id="ARBA00022737"/>
    </source>
</evidence>
<dbReference type="EMBL" id="CAXKWB010088295">
    <property type="protein sequence ID" value="CAL4212940.1"/>
    <property type="molecule type" value="Genomic_DNA"/>
</dbReference>
<feature type="non-terminal residue" evidence="4">
    <location>
        <position position="208"/>
    </location>
</feature>
<organism evidence="4 5">
    <name type="scientific">Meganyctiphanes norvegica</name>
    <name type="common">Northern krill</name>
    <name type="synonym">Thysanopoda norvegica</name>
    <dbReference type="NCBI Taxonomy" id="48144"/>
    <lineage>
        <taxon>Eukaryota</taxon>
        <taxon>Metazoa</taxon>
        <taxon>Ecdysozoa</taxon>
        <taxon>Arthropoda</taxon>
        <taxon>Crustacea</taxon>
        <taxon>Multicrustacea</taxon>
        <taxon>Malacostraca</taxon>
        <taxon>Eumalacostraca</taxon>
        <taxon>Eucarida</taxon>
        <taxon>Euphausiacea</taxon>
        <taxon>Euphausiidae</taxon>
        <taxon>Meganyctiphanes</taxon>
    </lineage>
</organism>
<dbReference type="PROSITE" id="PS50297">
    <property type="entry name" value="ANK_REP_REGION"/>
    <property type="match status" value="1"/>
</dbReference>
<evidence type="ECO:0000313" key="4">
    <source>
        <dbReference type="EMBL" id="CAL4212940.1"/>
    </source>
</evidence>
<dbReference type="Proteomes" id="UP001497623">
    <property type="component" value="Unassembled WGS sequence"/>
</dbReference>
<dbReference type="InterPro" id="IPR036770">
    <property type="entry name" value="Ankyrin_rpt-contain_sf"/>
</dbReference>
<keyword evidence="2 3" id="KW-0040">ANK repeat</keyword>
<dbReference type="PANTHER" id="PTHR24123">
    <property type="entry name" value="ANKYRIN REPEAT-CONTAINING"/>
    <property type="match status" value="1"/>
</dbReference>
<keyword evidence="5" id="KW-1185">Reference proteome</keyword>
<comment type="caution">
    <text evidence="4">The sequence shown here is derived from an EMBL/GenBank/DDBJ whole genome shotgun (WGS) entry which is preliminary data.</text>
</comment>
<reference evidence="4 5" key="1">
    <citation type="submission" date="2024-05" db="EMBL/GenBank/DDBJ databases">
        <authorList>
            <person name="Wallberg A."/>
        </authorList>
    </citation>
    <scope>NUCLEOTIDE SEQUENCE [LARGE SCALE GENOMIC DNA]</scope>
</reference>
<dbReference type="SMART" id="SM00248">
    <property type="entry name" value="ANK"/>
    <property type="match status" value="2"/>
</dbReference>
<sequence length="208" mass="23554">MSLTCQILGLEDVFLQPLPRETRPESNAKMNALIVLCRDLELSLAFRLDDLPLNLVEYEEIGCEKLRDHCKKLNIEIGKGNDKELIFIAEKGFVPAFNKFYKDDISIVNKIIGPYTGYTMLHYAAYNGRLGMVDYLLYNGADAKIKTKQGFSASHVAASRGHKECMEYILAFIKSKENHKNDNNNSTEKEDVTNSGLTAEQVIYGYEK</sequence>
<evidence type="ECO:0000256" key="2">
    <source>
        <dbReference type="ARBA" id="ARBA00023043"/>
    </source>
</evidence>
<name>A0AAV2SKI7_MEGNR</name>
<dbReference type="SUPFAM" id="SSF48403">
    <property type="entry name" value="Ankyrin repeat"/>
    <property type="match status" value="1"/>
</dbReference>
<evidence type="ECO:0000313" key="5">
    <source>
        <dbReference type="Proteomes" id="UP001497623"/>
    </source>
</evidence>
<proteinExistence type="predicted"/>
<dbReference type="InterPro" id="IPR002110">
    <property type="entry name" value="Ankyrin_rpt"/>
</dbReference>
<dbReference type="Pfam" id="PF12796">
    <property type="entry name" value="Ank_2"/>
    <property type="match status" value="1"/>
</dbReference>
<dbReference type="PANTHER" id="PTHR24123:SF141">
    <property type="entry name" value="ANKYRIN 2, ISOFORM U"/>
    <property type="match status" value="1"/>
</dbReference>
<protein>
    <submittedName>
        <fullName evidence="4">Uncharacterized protein</fullName>
    </submittedName>
</protein>